<name>A0A378SUG4_9MYCO</name>
<feature type="transmembrane region" description="Helical" evidence="7">
    <location>
        <begin position="60"/>
        <end position="82"/>
    </location>
</feature>
<feature type="domain" description="Major facilitator superfamily (MFS) profile" evidence="8">
    <location>
        <begin position="234"/>
        <end position="417"/>
    </location>
</feature>
<evidence type="ECO:0000256" key="5">
    <source>
        <dbReference type="ARBA" id="ARBA00022989"/>
    </source>
</evidence>
<evidence type="ECO:0000259" key="8">
    <source>
        <dbReference type="PROSITE" id="PS50850"/>
    </source>
</evidence>
<feature type="transmembrane region" description="Helical" evidence="7">
    <location>
        <begin position="120"/>
        <end position="141"/>
    </location>
</feature>
<evidence type="ECO:0000256" key="4">
    <source>
        <dbReference type="ARBA" id="ARBA00022692"/>
    </source>
</evidence>
<dbReference type="InterPro" id="IPR020846">
    <property type="entry name" value="MFS_dom"/>
</dbReference>
<feature type="transmembrane region" description="Helical" evidence="7">
    <location>
        <begin position="233"/>
        <end position="252"/>
    </location>
</feature>
<dbReference type="RefSeq" id="WP_115328651.1">
    <property type="nucleotide sequence ID" value="NZ_JACKST010000008.1"/>
</dbReference>
<sequence length="417" mass="42831">MTQTPSRPAPVTPLPSRGAFGLMFDRVFGALFWGKMFAVVAVWTHGLVAAIVMYEATRSALMVGLVGVAQFFPQLILAPTSGKWADTGNPARQILLGRVFCVIGSGSIAVWMFAEPGLQGVAVAIPILIGTTLVGIGFVVGGPAMQSIVPTLIRNGELPTAMALNSLPMTVGRVIGPAAGAYLAAHVGPATAFTVSAVLHLVFAMFLLAVRFPAPPQRRPGADYRVRAAVRYVLADRPLLLALLAVTTVGIVSDPSITLAPSMADELGGGAAMVGTLSAVFGVGAALGMGSLAVLRGRIASAYVSSIGMVALTLGSAVLAVGMQSWIAYTGFALAGFGFGCAMTGLSTVVQERAPEELRGRIMALWLVGFLGSRPIAAAVLGGTADLTNVFVAFAVASGLALVVTVLCRPSKLVDLR</sequence>
<keyword evidence="6 7" id="KW-0472">Membrane</keyword>
<evidence type="ECO:0000256" key="3">
    <source>
        <dbReference type="ARBA" id="ARBA00022475"/>
    </source>
</evidence>
<dbReference type="EMBL" id="UGQM01000001">
    <property type="protein sequence ID" value="STZ46261.1"/>
    <property type="molecule type" value="Genomic_DNA"/>
</dbReference>
<dbReference type="Pfam" id="PF05977">
    <property type="entry name" value="MFS_3"/>
    <property type="match status" value="1"/>
</dbReference>
<feature type="transmembrane region" description="Helical" evidence="7">
    <location>
        <begin position="327"/>
        <end position="350"/>
    </location>
</feature>
<feature type="transmembrane region" description="Helical" evidence="7">
    <location>
        <begin position="190"/>
        <end position="212"/>
    </location>
</feature>
<dbReference type="InterPro" id="IPR036259">
    <property type="entry name" value="MFS_trans_sf"/>
</dbReference>
<evidence type="ECO:0000256" key="2">
    <source>
        <dbReference type="ARBA" id="ARBA00022448"/>
    </source>
</evidence>
<proteinExistence type="predicted"/>
<dbReference type="GO" id="GO:0022857">
    <property type="term" value="F:transmembrane transporter activity"/>
    <property type="evidence" value="ECO:0007669"/>
    <property type="project" value="InterPro"/>
</dbReference>
<gene>
    <name evidence="9" type="primary">entS</name>
    <name evidence="9" type="ORF">NCTC10742_05531</name>
</gene>
<evidence type="ECO:0000256" key="6">
    <source>
        <dbReference type="ARBA" id="ARBA00023136"/>
    </source>
</evidence>
<dbReference type="InterPro" id="IPR010290">
    <property type="entry name" value="TM_effector"/>
</dbReference>
<evidence type="ECO:0000313" key="9">
    <source>
        <dbReference type="EMBL" id="STZ46261.1"/>
    </source>
</evidence>
<feature type="transmembrane region" description="Helical" evidence="7">
    <location>
        <begin position="32"/>
        <end position="54"/>
    </location>
</feature>
<dbReference type="PANTHER" id="PTHR23513">
    <property type="entry name" value="INTEGRAL MEMBRANE EFFLUX PROTEIN-RELATED"/>
    <property type="match status" value="1"/>
</dbReference>
<keyword evidence="5 7" id="KW-1133">Transmembrane helix</keyword>
<feature type="transmembrane region" description="Helical" evidence="7">
    <location>
        <begin position="387"/>
        <end position="408"/>
    </location>
</feature>
<dbReference type="Gene3D" id="1.20.1250.20">
    <property type="entry name" value="MFS general substrate transporter like domains"/>
    <property type="match status" value="1"/>
</dbReference>
<dbReference type="Proteomes" id="UP000254291">
    <property type="component" value="Unassembled WGS sequence"/>
</dbReference>
<keyword evidence="4 7" id="KW-0812">Transmembrane</keyword>
<feature type="transmembrane region" description="Helical" evidence="7">
    <location>
        <begin position="272"/>
        <end position="295"/>
    </location>
</feature>
<evidence type="ECO:0000256" key="1">
    <source>
        <dbReference type="ARBA" id="ARBA00004651"/>
    </source>
</evidence>
<protein>
    <submittedName>
        <fullName evidence="9">Major facilitator transporter</fullName>
    </submittedName>
</protein>
<keyword evidence="3" id="KW-1003">Cell membrane</keyword>
<feature type="transmembrane region" description="Helical" evidence="7">
    <location>
        <begin position="94"/>
        <end position="114"/>
    </location>
</feature>
<evidence type="ECO:0000256" key="7">
    <source>
        <dbReference type="SAM" id="Phobius"/>
    </source>
</evidence>
<feature type="transmembrane region" description="Helical" evidence="7">
    <location>
        <begin position="362"/>
        <end position="381"/>
    </location>
</feature>
<feature type="transmembrane region" description="Helical" evidence="7">
    <location>
        <begin position="302"/>
        <end position="321"/>
    </location>
</feature>
<dbReference type="AlphaFoldDB" id="A0A378SUG4"/>
<dbReference type="PROSITE" id="PS50850">
    <property type="entry name" value="MFS"/>
    <property type="match status" value="1"/>
</dbReference>
<evidence type="ECO:0000313" key="10">
    <source>
        <dbReference type="Proteomes" id="UP000254291"/>
    </source>
</evidence>
<dbReference type="GO" id="GO:0005886">
    <property type="term" value="C:plasma membrane"/>
    <property type="evidence" value="ECO:0007669"/>
    <property type="project" value="UniProtKB-SubCell"/>
</dbReference>
<dbReference type="PANTHER" id="PTHR23513:SF11">
    <property type="entry name" value="STAPHYLOFERRIN A TRANSPORTER"/>
    <property type="match status" value="1"/>
</dbReference>
<reference evidence="9 10" key="1">
    <citation type="submission" date="2018-06" db="EMBL/GenBank/DDBJ databases">
        <authorList>
            <consortium name="Pathogen Informatics"/>
            <person name="Doyle S."/>
        </authorList>
    </citation>
    <scope>NUCLEOTIDE SEQUENCE [LARGE SCALE GENOMIC DNA]</scope>
    <source>
        <strain evidence="9 10">NCTC10742</strain>
    </source>
</reference>
<comment type="subcellular location">
    <subcellularLocation>
        <location evidence="1">Cell membrane</location>
        <topology evidence="1">Multi-pass membrane protein</topology>
    </subcellularLocation>
</comment>
<dbReference type="SUPFAM" id="SSF103473">
    <property type="entry name" value="MFS general substrate transporter"/>
    <property type="match status" value="1"/>
</dbReference>
<dbReference type="CDD" id="cd06173">
    <property type="entry name" value="MFS_MefA_like"/>
    <property type="match status" value="1"/>
</dbReference>
<keyword evidence="2" id="KW-0813">Transport</keyword>
<accession>A0A378SUG4</accession>
<organism evidence="9 10">
    <name type="scientific">Mycolicibacterium gilvum</name>
    <dbReference type="NCBI Taxonomy" id="1804"/>
    <lineage>
        <taxon>Bacteria</taxon>
        <taxon>Bacillati</taxon>
        <taxon>Actinomycetota</taxon>
        <taxon>Actinomycetes</taxon>
        <taxon>Mycobacteriales</taxon>
        <taxon>Mycobacteriaceae</taxon>
        <taxon>Mycolicibacterium</taxon>
    </lineage>
</organism>